<comment type="similarity">
    <text evidence="2">Belongs to the UPF0719 family.</text>
</comment>
<keyword evidence="6 7" id="KW-0472">Membrane</keyword>
<feature type="transmembrane region" description="Helical" evidence="7">
    <location>
        <begin position="6"/>
        <end position="31"/>
    </location>
</feature>
<dbReference type="PANTHER" id="PTHR40043:SF1">
    <property type="entry name" value="UPF0719 INNER MEMBRANE PROTEIN YJFL"/>
    <property type="match status" value="1"/>
</dbReference>
<gene>
    <name evidence="8" type="ORF">J2Z48_000076</name>
</gene>
<keyword evidence="3" id="KW-1003">Cell membrane</keyword>
<feature type="transmembrane region" description="Helical" evidence="7">
    <location>
        <begin position="119"/>
        <end position="143"/>
    </location>
</feature>
<evidence type="ECO:0000256" key="1">
    <source>
        <dbReference type="ARBA" id="ARBA00004651"/>
    </source>
</evidence>
<proteinExistence type="inferred from homology"/>
<keyword evidence="5 7" id="KW-1133">Transmembrane helix</keyword>
<evidence type="ECO:0000256" key="3">
    <source>
        <dbReference type="ARBA" id="ARBA00022475"/>
    </source>
</evidence>
<protein>
    <submittedName>
        <fullName evidence="8">Membrane protein</fullName>
    </submittedName>
</protein>
<dbReference type="Proteomes" id="UP001238450">
    <property type="component" value="Unassembled WGS sequence"/>
</dbReference>
<evidence type="ECO:0000256" key="4">
    <source>
        <dbReference type="ARBA" id="ARBA00022692"/>
    </source>
</evidence>
<sequence length="144" mass="15629">MTQWEAFINFLTYLGISIPILILGVVVFAVTTPYPEFQLLRDASQTDDASKVAAGKAAAYDLSGKILGLTIVLASAILSAQSLLDFIIWGVIGVIFQVLVFYLFHLITPFSVIKEIPKGNVPVAIFSSRISLISSLILAASIYY</sequence>
<organism evidence="8 9">
    <name type="scientific">Croceifilum oryzae</name>
    <dbReference type="NCBI Taxonomy" id="1553429"/>
    <lineage>
        <taxon>Bacteria</taxon>
        <taxon>Bacillati</taxon>
        <taxon>Bacillota</taxon>
        <taxon>Bacilli</taxon>
        <taxon>Bacillales</taxon>
        <taxon>Thermoactinomycetaceae</taxon>
        <taxon>Croceifilum</taxon>
    </lineage>
</organism>
<name>A0AAJ1WRE5_9BACL</name>
<evidence type="ECO:0000256" key="7">
    <source>
        <dbReference type="SAM" id="Phobius"/>
    </source>
</evidence>
<dbReference type="Pfam" id="PF03994">
    <property type="entry name" value="DUF350"/>
    <property type="match status" value="1"/>
</dbReference>
<dbReference type="EMBL" id="JAUSUV010000001">
    <property type="protein sequence ID" value="MDQ0415918.1"/>
    <property type="molecule type" value="Genomic_DNA"/>
</dbReference>
<evidence type="ECO:0000256" key="2">
    <source>
        <dbReference type="ARBA" id="ARBA00005779"/>
    </source>
</evidence>
<evidence type="ECO:0000256" key="6">
    <source>
        <dbReference type="ARBA" id="ARBA00023136"/>
    </source>
</evidence>
<keyword evidence="9" id="KW-1185">Reference proteome</keyword>
<keyword evidence="4 7" id="KW-0812">Transmembrane</keyword>
<comment type="subcellular location">
    <subcellularLocation>
        <location evidence="1">Cell membrane</location>
        <topology evidence="1">Multi-pass membrane protein</topology>
    </subcellularLocation>
</comment>
<dbReference type="GO" id="GO:0005886">
    <property type="term" value="C:plasma membrane"/>
    <property type="evidence" value="ECO:0007669"/>
    <property type="project" value="UniProtKB-SubCell"/>
</dbReference>
<evidence type="ECO:0000313" key="9">
    <source>
        <dbReference type="Proteomes" id="UP001238450"/>
    </source>
</evidence>
<dbReference type="RefSeq" id="WP_307249901.1">
    <property type="nucleotide sequence ID" value="NZ_JAUSUV010000001.1"/>
</dbReference>
<feature type="transmembrane region" description="Helical" evidence="7">
    <location>
        <begin position="86"/>
        <end position="107"/>
    </location>
</feature>
<feature type="transmembrane region" description="Helical" evidence="7">
    <location>
        <begin position="62"/>
        <end position="80"/>
    </location>
</feature>
<accession>A0AAJ1WRE5</accession>
<dbReference type="PANTHER" id="PTHR40043">
    <property type="entry name" value="UPF0719 INNER MEMBRANE PROTEIN YJFL"/>
    <property type="match status" value="1"/>
</dbReference>
<dbReference type="InterPro" id="IPR007140">
    <property type="entry name" value="DUF350"/>
</dbReference>
<reference evidence="8 9" key="1">
    <citation type="submission" date="2023-07" db="EMBL/GenBank/DDBJ databases">
        <title>Genomic Encyclopedia of Type Strains, Phase IV (KMG-IV): sequencing the most valuable type-strain genomes for metagenomic binning, comparative biology and taxonomic classification.</title>
        <authorList>
            <person name="Goeker M."/>
        </authorList>
    </citation>
    <scope>NUCLEOTIDE SEQUENCE [LARGE SCALE GENOMIC DNA]</scope>
    <source>
        <strain evidence="8 9">DSM 46876</strain>
    </source>
</reference>
<evidence type="ECO:0000256" key="5">
    <source>
        <dbReference type="ARBA" id="ARBA00022989"/>
    </source>
</evidence>
<comment type="caution">
    <text evidence="8">The sequence shown here is derived from an EMBL/GenBank/DDBJ whole genome shotgun (WGS) entry which is preliminary data.</text>
</comment>
<dbReference type="AlphaFoldDB" id="A0AAJ1WRE5"/>
<evidence type="ECO:0000313" key="8">
    <source>
        <dbReference type="EMBL" id="MDQ0415918.1"/>
    </source>
</evidence>